<dbReference type="Proteomes" id="UP001374579">
    <property type="component" value="Unassembled WGS sequence"/>
</dbReference>
<dbReference type="AlphaFoldDB" id="A0AAN9B8K7"/>
<feature type="transmembrane region" description="Helical" evidence="1">
    <location>
        <begin position="28"/>
        <end position="48"/>
    </location>
</feature>
<keyword evidence="1" id="KW-0812">Transmembrane</keyword>
<organism evidence="2 3">
    <name type="scientific">Littorina saxatilis</name>
    <dbReference type="NCBI Taxonomy" id="31220"/>
    <lineage>
        <taxon>Eukaryota</taxon>
        <taxon>Metazoa</taxon>
        <taxon>Spiralia</taxon>
        <taxon>Lophotrochozoa</taxon>
        <taxon>Mollusca</taxon>
        <taxon>Gastropoda</taxon>
        <taxon>Caenogastropoda</taxon>
        <taxon>Littorinimorpha</taxon>
        <taxon>Littorinoidea</taxon>
        <taxon>Littorinidae</taxon>
        <taxon>Littorina</taxon>
    </lineage>
</organism>
<dbReference type="PANTHER" id="PTHR47113">
    <property type="entry name" value="LD09343P"/>
    <property type="match status" value="1"/>
</dbReference>
<keyword evidence="1" id="KW-0472">Membrane</keyword>
<dbReference type="PROSITE" id="PS51221">
    <property type="entry name" value="TTL"/>
    <property type="match status" value="1"/>
</dbReference>
<proteinExistence type="predicted"/>
<keyword evidence="1" id="KW-1133">Transmembrane helix</keyword>
<dbReference type="Gene3D" id="3.30.470.20">
    <property type="entry name" value="ATP-grasp fold, B domain"/>
    <property type="match status" value="1"/>
</dbReference>
<dbReference type="InterPro" id="IPR004344">
    <property type="entry name" value="TTL/TTLL_fam"/>
</dbReference>
<dbReference type="SUPFAM" id="SSF56059">
    <property type="entry name" value="Glutathione synthetase ATP-binding domain-like"/>
    <property type="match status" value="1"/>
</dbReference>
<sequence>MDYRDFEMNKHFHSDGSFRSKFRKSSKFMYLVAFVLFLGVALTFLNIFELHKMREDYNQHHEMFPHVEGIQDDKTGTGQVVWVQGKNMHSGYLKHVHNVFQQIGFTPGDQSDDWTVLWAHDYPFKTLSKELAHLKKYQKVNHFPGSGFITNKVSLATSKMKFIPKAFKLPSQKDQFVAFSKSHPDMMWVQKNNNHRGIQIKGAEELDMTKEGSFIQEFIDKPFLIDGHKFDIGVYTILTSINPLRVYIVEDDALIRFCPEEYYPFDTAVRDKYVVHDEYMPLWKIPSLRSLYSDKGFNFKTTLNQYMKSKGLDYEKVWNDMKSAIQQVYLEKEPKLIEYSAKYPSTDHFFEMVRFDFVLDEKLNTYLMEVNMSPNLSSRHFAQNKRLYEHVVFNVLSLVGLAEYVSHEHLDYEEIGRVAPTDVRVFPEVCNGKICSESCVSSQCKLCRRCVNRQTETFLMRAYLEHNRRWSTRRVLPPPVNQTQALLWDPATYWPGSETMSDRNRLMFHWFVGKCRQSMDFCV</sequence>
<protein>
    <recommendedName>
        <fullName evidence="4">Tubulin polyglutamylase ttll-15</fullName>
    </recommendedName>
</protein>
<dbReference type="PANTHER" id="PTHR47113:SF1">
    <property type="entry name" value="LD09343P"/>
    <property type="match status" value="1"/>
</dbReference>
<gene>
    <name evidence="2" type="ORF">V1264_023641</name>
</gene>
<dbReference type="Pfam" id="PF03133">
    <property type="entry name" value="TTL"/>
    <property type="match status" value="1"/>
</dbReference>
<dbReference type="InterPro" id="IPR053317">
    <property type="entry name" value="Tubulin_polyglutamylase"/>
</dbReference>
<accession>A0AAN9B8K7</accession>
<evidence type="ECO:0000313" key="2">
    <source>
        <dbReference type="EMBL" id="KAK7100753.1"/>
    </source>
</evidence>
<evidence type="ECO:0000256" key="1">
    <source>
        <dbReference type="SAM" id="Phobius"/>
    </source>
</evidence>
<reference evidence="2 3" key="1">
    <citation type="submission" date="2024-02" db="EMBL/GenBank/DDBJ databases">
        <title>Chromosome-scale genome assembly of the rough periwinkle Littorina saxatilis.</title>
        <authorList>
            <person name="De Jode A."/>
            <person name="Faria R."/>
            <person name="Formenti G."/>
            <person name="Sims Y."/>
            <person name="Smith T.P."/>
            <person name="Tracey A."/>
            <person name="Wood J.M.D."/>
            <person name="Zagrodzka Z.B."/>
            <person name="Johannesson K."/>
            <person name="Butlin R.K."/>
            <person name="Leder E.H."/>
        </authorList>
    </citation>
    <scope>NUCLEOTIDE SEQUENCE [LARGE SCALE GENOMIC DNA]</scope>
    <source>
        <strain evidence="2">Snail1</strain>
        <tissue evidence="2">Muscle</tissue>
    </source>
</reference>
<comment type="caution">
    <text evidence="2">The sequence shown here is derived from an EMBL/GenBank/DDBJ whole genome shotgun (WGS) entry which is preliminary data.</text>
</comment>
<keyword evidence="3" id="KW-1185">Reference proteome</keyword>
<dbReference type="EMBL" id="JBAMIC010000011">
    <property type="protein sequence ID" value="KAK7100753.1"/>
    <property type="molecule type" value="Genomic_DNA"/>
</dbReference>
<evidence type="ECO:0000313" key="3">
    <source>
        <dbReference type="Proteomes" id="UP001374579"/>
    </source>
</evidence>
<name>A0AAN9B8K7_9CAEN</name>
<evidence type="ECO:0008006" key="4">
    <source>
        <dbReference type="Google" id="ProtNLM"/>
    </source>
</evidence>